<reference evidence="3 4" key="1">
    <citation type="submission" date="2023-06" db="EMBL/GenBank/DDBJ databases">
        <title>Draft genome sequence of Gleimia hominis type strain CCUG 57540T.</title>
        <authorList>
            <person name="Salva-Serra F."/>
            <person name="Cardew S."/>
            <person name="Jensie Markopoulos S."/>
            <person name="Ohlen M."/>
            <person name="Inganas E."/>
            <person name="Svensson-Stadler L."/>
            <person name="Moore E.R.B."/>
        </authorList>
    </citation>
    <scope>NUCLEOTIDE SEQUENCE [LARGE SCALE GENOMIC DNA]</scope>
    <source>
        <strain evidence="3 4">CCUG 57540</strain>
    </source>
</reference>
<keyword evidence="4" id="KW-1185">Reference proteome</keyword>
<comment type="caution">
    <text evidence="3">The sequence shown here is derived from an EMBL/GenBank/DDBJ whole genome shotgun (WGS) entry which is preliminary data.</text>
</comment>
<keyword evidence="2" id="KW-0812">Transmembrane</keyword>
<feature type="region of interest" description="Disordered" evidence="1">
    <location>
        <begin position="205"/>
        <end position="227"/>
    </location>
</feature>
<name>A0ABU3I8R4_9ACTO</name>
<organism evidence="3 4">
    <name type="scientific">Gleimia hominis</name>
    <dbReference type="NCBI Taxonomy" id="595468"/>
    <lineage>
        <taxon>Bacteria</taxon>
        <taxon>Bacillati</taxon>
        <taxon>Actinomycetota</taxon>
        <taxon>Actinomycetes</taxon>
        <taxon>Actinomycetales</taxon>
        <taxon>Actinomycetaceae</taxon>
        <taxon>Gleimia</taxon>
    </lineage>
</organism>
<feature type="region of interest" description="Disordered" evidence="1">
    <location>
        <begin position="44"/>
        <end position="93"/>
    </location>
</feature>
<keyword evidence="2" id="KW-1133">Transmembrane helix</keyword>
<evidence type="ECO:0000256" key="1">
    <source>
        <dbReference type="SAM" id="MobiDB-lite"/>
    </source>
</evidence>
<dbReference type="Pfam" id="PF19516">
    <property type="entry name" value="DUF6049"/>
    <property type="match status" value="1"/>
</dbReference>
<evidence type="ECO:0000313" key="4">
    <source>
        <dbReference type="Proteomes" id="UP001247542"/>
    </source>
</evidence>
<feature type="compositionally biased region" description="Low complexity" evidence="1">
    <location>
        <begin position="70"/>
        <end position="80"/>
    </location>
</feature>
<dbReference type="PROSITE" id="PS51257">
    <property type="entry name" value="PROKAR_LIPOPROTEIN"/>
    <property type="match status" value="1"/>
</dbReference>
<evidence type="ECO:0000256" key="2">
    <source>
        <dbReference type="SAM" id="Phobius"/>
    </source>
</evidence>
<evidence type="ECO:0000313" key="3">
    <source>
        <dbReference type="EMBL" id="MDT3766765.1"/>
    </source>
</evidence>
<dbReference type="InterPro" id="IPR046112">
    <property type="entry name" value="DUF6049"/>
</dbReference>
<dbReference type="EMBL" id="JASXSX010000001">
    <property type="protein sequence ID" value="MDT3766765.1"/>
    <property type="molecule type" value="Genomic_DNA"/>
</dbReference>
<gene>
    <name evidence="3" type="ORF">QS713_01615</name>
</gene>
<feature type="transmembrane region" description="Helical" evidence="2">
    <location>
        <begin position="692"/>
        <end position="712"/>
    </location>
</feature>
<proteinExistence type="predicted"/>
<sequence>MRRRSRGHAVFPVLVACWVLTALFTLLWAGLAAQPASATTRVSTSAPEVSHAELQPITSVPRALTDRPQAARAQAKSAGADRQAGVKTEPAKAPSLEVTVESISPQVLTDQTEVTVTATVTAHSKGFERALATLSVREDSAATMAELTDYLRGKGGGGLAVGQEELSSLQAGQARTVTFKVPTHSLPIYDAFNWGPRGVEVSVQATQEKSAQDTDADAGTQASSSEGEAVQAAARSVIIWDSQMDLQPVGVTALVPVGTQLDKDLKPQFPAGTLVPRLTTVPGVAVAAESQLLNTDKQLVQDLVSARQTPVTLPALGANLADLAHTKNKAFIKLAKTSTGVHKAADEAQLPTVDNVVWARGTALDRITVRAWADRVIITSDEALAPVYYPSYTPSAVFSVDPRSGVTLQGDAANAGTRIIATKQSIDNLLAQPAKTPAEEFNVRQLLRASTAIITRELPHEPRSIAVAAPTELTGNTVERLRALMNNSWVKPTPLNALMNADITQARVRETLVEHRPTSGINASQAEATMSALASTNAVAGAVADTDTQPAQLRQDALLVARSVKTAKQREQILTDLKKRAQAISTALVVARSAPINLLDSKTSLPITVSNKLADTANVTVTATTLDPRLRLGGAQKTQVAGRTAKLVRIPTEGIGSGNVKVRVSLTNPQGKALHPPREIVVRVRAGWESKGTFAIGAALAVLLVIGVVRSIRGGRRASTSKEV</sequence>
<protein>
    <submittedName>
        <fullName evidence="3">DUF6049 family protein</fullName>
    </submittedName>
</protein>
<accession>A0ABU3I8R4</accession>
<dbReference type="RefSeq" id="WP_313271913.1">
    <property type="nucleotide sequence ID" value="NZ_JASXSX010000001.1"/>
</dbReference>
<keyword evidence="2" id="KW-0472">Membrane</keyword>
<dbReference type="Proteomes" id="UP001247542">
    <property type="component" value="Unassembled WGS sequence"/>
</dbReference>